<comment type="caution">
    <text evidence="1">The sequence shown here is derived from an EMBL/GenBank/DDBJ whole genome shotgun (WGS) entry which is preliminary data.</text>
</comment>
<dbReference type="RefSeq" id="WP_263413137.1">
    <property type="nucleotide sequence ID" value="NZ_BAABBH010000001.1"/>
</dbReference>
<organism evidence="1 2">
    <name type="scientific">Terriglobus aquaticus</name>
    <dbReference type="NCBI Taxonomy" id="940139"/>
    <lineage>
        <taxon>Bacteria</taxon>
        <taxon>Pseudomonadati</taxon>
        <taxon>Acidobacteriota</taxon>
        <taxon>Terriglobia</taxon>
        <taxon>Terriglobales</taxon>
        <taxon>Acidobacteriaceae</taxon>
        <taxon>Terriglobus</taxon>
    </lineage>
</organism>
<sequence>MNRDEQIARWKLLTEHLLPHRAREQHWPLRLDHCFKRVCLDYAFQDVWYNHLQKPAERHITGDALARALECAEALLSDDATLLRRRNEDSLRWRGKLR</sequence>
<evidence type="ECO:0000313" key="1">
    <source>
        <dbReference type="EMBL" id="MFN2975335.1"/>
    </source>
</evidence>
<reference evidence="1 2" key="1">
    <citation type="submission" date="2024-12" db="EMBL/GenBank/DDBJ databases">
        <authorList>
            <person name="Lee Y."/>
        </authorList>
    </citation>
    <scope>NUCLEOTIDE SEQUENCE [LARGE SCALE GENOMIC DNA]</scope>
    <source>
        <strain evidence="1 2">03SUJ4</strain>
    </source>
</reference>
<evidence type="ECO:0000313" key="2">
    <source>
        <dbReference type="Proteomes" id="UP001634747"/>
    </source>
</evidence>
<evidence type="ECO:0008006" key="3">
    <source>
        <dbReference type="Google" id="ProtNLM"/>
    </source>
</evidence>
<gene>
    <name evidence="1" type="ORF">ACK2TP_06135</name>
</gene>
<name>A0ABW9KHQ9_9BACT</name>
<accession>A0ABW9KHQ9</accession>
<proteinExistence type="predicted"/>
<dbReference type="Proteomes" id="UP001634747">
    <property type="component" value="Unassembled WGS sequence"/>
</dbReference>
<keyword evidence="2" id="KW-1185">Reference proteome</keyword>
<protein>
    <recommendedName>
        <fullName evidence="3">GCN5-related N-acetyltransferase</fullName>
    </recommendedName>
</protein>
<dbReference type="EMBL" id="JBJYXY010000001">
    <property type="protein sequence ID" value="MFN2975335.1"/>
    <property type="molecule type" value="Genomic_DNA"/>
</dbReference>